<proteinExistence type="predicted"/>
<evidence type="ECO:0000313" key="2">
    <source>
        <dbReference type="Proteomes" id="UP000000600"/>
    </source>
</evidence>
<sequence>MEIDQTCSQHPKQKIGWVCLEKQCMQRVMCSPCAVKHHEKSHKLEELSNLLDNGVLQMYQSNSKNVSPGLKYLINGEPELIQEENRCGNENNYFQSVIERNLGGVQKKMDAFKKEFQDKQKEIKQSNQEERNEIITTLEQFNEKIKVSEDVGNDIEEAFKKIQSYVNHKEYEFKNNKEGEIVNKKQKFCNIKFRIYLLNLMKDNFVKMIKTYFSNAFTIEFCKLFDMQMETLNSKEVQDVNGFLDYVDSKWKQDYKNLQTSIEKFVQKLHEGLKYIIQLPLQEEKTLKQQIVVPQFTSPSRNPVQFQQQPQFVPLTPYNQVPPQYQFHSQVQLTGQRIYPNQNQFNSAQVPLADVENDYFAQSQIIYEEPQTRNNTRPDFVSQSLQQYK</sequence>
<dbReference type="OMA" id="MEIDQTC"/>
<dbReference type="InParanoid" id="A0CXR0"/>
<name>A0CXR0_PARTE</name>
<protein>
    <recommendedName>
        <fullName evidence="3">B box-type domain-containing protein</fullName>
    </recommendedName>
</protein>
<dbReference type="HOGENOM" id="CLU_832757_0_0_1"/>
<reference evidence="1 2" key="1">
    <citation type="journal article" date="2006" name="Nature">
        <title>Global trends of whole-genome duplications revealed by the ciliate Paramecium tetraurelia.</title>
        <authorList>
            <consortium name="Genoscope"/>
            <person name="Aury J.-M."/>
            <person name="Jaillon O."/>
            <person name="Duret L."/>
            <person name="Noel B."/>
            <person name="Jubin C."/>
            <person name="Porcel B.M."/>
            <person name="Segurens B."/>
            <person name="Daubin V."/>
            <person name="Anthouard V."/>
            <person name="Aiach N."/>
            <person name="Arnaiz O."/>
            <person name="Billaut A."/>
            <person name="Beisson J."/>
            <person name="Blanc I."/>
            <person name="Bouhouche K."/>
            <person name="Camara F."/>
            <person name="Duharcourt S."/>
            <person name="Guigo R."/>
            <person name="Gogendeau D."/>
            <person name="Katinka M."/>
            <person name="Keller A.-M."/>
            <person name="Kissmehl R."/>
            <person name="Klotz C."/>
            <person name="Koll F."/>
            <person name="Le Moue A."/>
            <person name="Lepere C."/>
            <person name="Malinsky S."/>
            <person name="Nowacki M."/>
            <person name="Nowak J.K."/>
            <person name="Plattner H."/>
            <person name="Poulain J."/>
            <person name="Ruiz F."/>
            <person name="Serrano V."/>
            <person name="Zagulski M."/>
            <person name="Dessen P."/>
            <person name="Betermier M."/>
            <person name="Weissenbach J."/>
            <person name="Scarpelli C."/>
            <person name="Schachter V."/>
            <person name="Sperling L."/>
            <person name="Meyer E."/>
            <person name="Cohen J."/>
            <person name="Wincker P."/>
        </authorList>
    </citation>
    <scope>NUCLEOTIDE SEQUENCE [LARGE SCALE GENOMIC DNA]</scope>
    <source>
        <strain evidence="1 2">Stock d4-2</strain>
    </source>
</reference>
<keyword evidence="2" id="KW-1185">Reference proteome</keyword>
<evidence type="ECO:0008006" key="3">
    <source>
        <dbReference type="Google" id="ProtNLM"/>
    </source>
</evidence>
<dbReference type="Proteomes" id="UP000000600">
    <property type="component" value="Unassembled WGS sequence"/>
</dbReference>
<dbReference type="GeneID" id="5028759"/>
<dbReference type="OrthoDB" id="285774at2759"/>
<evidence type="ECO:0000313" key="1">
    <source>
        <dbReference type="EMBL" id="CAK75577.1"/>
    </source>
</evidence>
<accession>A0CXR0</accession>
<dbReference type="RefSeq" id="XP_001442974.1">
    <property type="nucleotide sequence ID" value="XM_001442937.1"/>
</dbReference>
<dbReference type="eggNOG" id="ENOG502SXVK">
    <property type="taxonomic scope" value="Eukaryota"/>
</dbReference>
<dbReference type="KEGG" id="ptm:GSPATT00011209001"/>
<dbReference type="AlphaFoldDB" id="A0CXR0"/>
<dbReference type="EMBL" id="CT868208">
    <property type="protein sequence ID" value="CAK75577.1"/>
    <property type="molecule type" value="Genomic_DNA"/>
</dbReference>
<gene>
    <name evidence="1" type="ORF">GSPATT00011209001</name>
</gene>
<organism evidence="1 2">
    <name type="scientific">Paramecium tetraurelia</name>
    <dbReference type="NCBI Taxonomy" id="5888"/>
    <lineage>
        <taxon>Eukaryota</taxon>
        <taxon>Sar</taxon>
        <taxon>Alveolata</taxon>
        <taxon>Ciliophora</taxon>
        <taxon>Intramacronucleata</taxon>
        <taxon>Oligohymenophorea</taxon>
        <taxon>Peniculida</taxon>
        <taxon>Parameciidae</taxon>
        <taxon>Paramecium</taxon>
    </lineage>
</organism>